<reference evidence="2 3" key="1">
    <citation type="submission" date="2024-05" db="EMBL/GenBank/DDBJ databases">
        <authorList>
            <person name="Wallberg A."/>
        </authorList>
    </citation>
    <scope>NUCLEOTIDE SEQUENCE [LARGE SCALE GENOMIC DNA]</scope>
</reference>
<feature type="transmembrane region" description="Helical" evidence="1">
    <location>
        <begin position="12"/>
        <end position="33"/>
    </location>
</feature>
<gene>
    <name evidence="2" type="ORF">MNOR_LOCUS13094</name>
</gene>
<keyword evidence="1" id="KW-0472">Membrane</keyword>
<evidence type="ECO:0000256" key="1">
    <source>
        <dbReference type="SAM" id="Phobius"/>
    </source>
</evidence>
<name>A0AAV2QKL8_MEGNR</name>
<evidence type="ECO:0000313" key="2">
    <source>
        <dbReference type="EMBL" id="CAL4086830.1"/>
    </source>
</evidence>
<accession>A0AAV2QKL8</accession>
<evidence type="ECO:0000313" key="3">
    <source>
        <dbReference type="Proteomes" id="UP001497623"/>
    </source>
</evidence>
<keyword evidence="3" id="KW-1185">Reference proteome</keyword>
<dbReference type="AlphaFoldDB" id="A0AAV2QKL8"/>
<proteinExistence type="predicted"/>
<sequence length="102" mass="10366">MCDVNNCAENSMFPKAIIIWPPILLVLSTSAYVTSSKLRVEPEPPQESTVDIAGIASITAKEAYGVIAAAAKAASSAAAASAAAATAFEAAVAAVKKTEEHC</sequence>
<organism evidence="2 3">
    <name type="scientific">Meganyctiphanes norvegica</name>
    <name type="common">Northern krill</name>
    <name type="synonym">Thysanopoda norvegica</name>
    <dbReference type="NCBI Taxonomy" id="48144"/>
    <lineage>
        <taxon>Eukaryota</taxon>
        <taxon>Metazoa</taxon>
        <taxon>Ecdysozoa</taxon>
        <taxon>Arthropoda</taxon>
        <taxon>Crustacea</taxon>
        <taxon>Multicrustacea</taxon>
        <taxon>Malacostraca</taxon>
        <taxon>Eumalacostraca</taxon>
        <taxon>Eucarida</taxon>
        <taxon>Euphausiacea</taxon>
        <taxon>Euphausiidae</taxon>
        <taxon>Meganyctiphanes</taxon>
    </lineage>
</organism>
<dbReference type="Proteomes" id="UP001497623">
    <property type="component" value="Unassembled WGS sequence"/>
</dbReference>
<keyword evidence="1" id="KW-0812">Transmembrane</keyword>
<feature type="non-terminal residue" evidence="2">
    <location>
        <position position="102"/>
    </location>
</feature>
<protein>
    <submittedName>
        <fullName evidence="2">Uncharacterized protein</fullName>
    </submittedName>
</protein>
<keyword evidence="1" id="KW-1133">Transmembrane helix</keyword>
<comment type="caution">
    <text evidence="2">The sequence shown here is derived from an EMBL/GenBank/DDBJ whole genome shotgun (WGS) entry which is preliminary data.</text>
</comment>
<dbReference type="EMBL" id="CAXKWB010007377">
    <property type="protein sequence ID" value="CAL4086830.1"/>
    <property type="molecule type" value="Genomic_DNA"/>
</dbReference>